<protein>
    <submittedName>
        <fullName evidence="1">Uncharacterized protein</fullName>
    </submittedName>
</protein>
<evidence type="ECO:0000313" key="1">
    <source>
        <dbReference type="EMBL" id="PKU62422.1"/>
    </source>
</evidence>
<dbReference type="AlphaFoldDB" id="A0A2I0VG78"/>
<gene>
    <name evidence="1" type="ORF">MA16_Dca026496</name>
</gene>
<name>A0A2I0VG78_9ASPA</name>
<proteinExistence type="predicted"/>
<organism evidence="1 2">
    <name type="scientific">Dendrobium catenatum</name>
    <dbReference type="NCBI Taxonomy" id="906689"/>
    <lineage>
        <taxon>Eukaryota</taxon>
        <taxon>Viridiplantae</taxon>
        <taxon>Streptophyta</taxon>
        <taxon>Embryophyta</taxon>
        <taxon>Tracheophyta</taxon>
        <taxon>Spermatophyta</taxon>
        <taxon>Magnoliopsida</taxon>
        <taxon>Liliopsida</taxon>
        <taxon>Asparagales</taxon>
        <taxon>Orchidaceae</taxon>
        <taxon>Epidendroideae</taxon>
        <taxon>Malaxideae</taxon>
        <taxon>Dendrobiinae</taxon>
        <taxon>Dendrobium</taxon>
    </lineage>
</organism>
<keyword evidence="2" id="KW-1185">Reference proteome</keyword>
<dbReference type="Proteomes" id="UP000233837">
    <property type="component" value="Unassembled WGS sequence"/>
</dbReference>
<dbReference type="EMBL" id="KZ503654">
    <property type="protein sequence ID" value="PKU62422.1"/>
    <property type="molecule type" value="Genomic_DNA"/>
</dbReference>
<reference evidence="1 2" key="1">
    <citation type="journal article" date="2016" name="Sci. Rep.">
        <title>The Dendrobium catenatum Lindl. genome sequence provides insights into polysaccharide synthase, floral development and adaptive evolution.</title>
        <authorList>
            <person name="Zhang G.Q."/>
            <person name="Xu Q."/>
            <person name="Bian C."/>
            <person name="Tsai W.C."/>
            <person name="Yeh C.M."/>
            <person name="Liu K.W."/>
            <person name="Yoshida K."/>
            <person name="Zhang L.S."/>
            <person name="Chang S.B."/>
            <person name="Chen F."/>
            <person name="Shi Y."/>
            <person name="Su Y.Y."/>
            <person name="Zhang Y.Q."/>
            <person name="Chen L.J."/>
            <person name="Yin Y."/>
            <person name="Lin M."/>
            <person name="Huang H."/>
            <person name="Deng H."/>
            <person name="Wang Z.W."/>
            <person name="Zhu S.L."/>
            <person name="Zhao X."/>
            <person name="Deng C."/>
            <person name="Niu S.C."/>
            <person name="Huang J."/>
            <person name="Wang M."/>
            <person name="Liu G.H."/>
            <person name="Yang H.J."/>
            <person name="Xiao X.J."/>
            <person name="Hsiao Y.Y."/>
            <person name="Wu W.L."/>
            <person name="Chen Y.Y."/>
            <person name="Mitsuda N."/>
            <person name="Ohme-Takagi M."/>
            <person name="Luo Y.B."/>
            <person name="Van de Peer Y."/>
            <person name="Liu Z.J."/>
        </authorList>
    </citation>
    <scope>NUCLEOTIDE SEQUENCE [LARGE SCALE GENOMIC DNA]</scope>
    <source>
        <tissue evidence="1">The whole plant</tissue>
    </source>
</reference>
<accession>A0A2I0VG78</accession>
<sequence length="78" mass="8589">MDVNVSCLDVSAYEVVVYFDVLCPSMKDRIVCEGYGGGVVAVDDGWSVLRNVKFTEKSPELEHFRCSQGNGSVFDFDG</sequence>
<reference evidence="1 2" key="2">
    <citation type="journal article" date="2017" name="Nature">
        <title>The Apostasia genome and the evolution of orchids.</title>
        <authorList>
            <person name="Zhang G.Q."/>
            <person name="Liu K.W."/>
            <person name="Li Z."/>
            <person name="Lohaus R."/>
            <person name="Hsiao Y.Y."/>
            <person name="Niu S.C."/>
            <person name="Wang J.Y."/>
            <person name="Lin Y.C."/>
            <person name="Xu Q."/>
            <person name="Chen L.J."/>
            <person name="Yoshida K."/>
            <person name="Fujiwara S."/>
            <person name="Wang Z.W."/>
            <person name="Zhang Y.Q."/>
            <person name="Mitsuda N."/>
            <person name="Wang M."/>
            <person name="Liu G.H."/>
            <person name="Pecoraro L."/>
            <person name="Huang H.X."/>
            <person name="Xiao X.J."/>
            <person name="Lin M."/>
            <person name="Wu X.Y."/>
            <person name="Wu W.L."/>
            <person name="Chen Y.Y."/>
            <person name="Chang S.B."/>
            <person name="Sakamoto S."/>
            <person name="Ohme-Takagi M."/>
            <person name="Yagi M."/>
            <person name="Zeng S.J."/>
            <person name="Shen C.Y."/>
            <person name="Yeh C.M."/>
            <person name="Luo Y.B."/>
            <person name="Tsai W.C."/>
            <person name="Van de Peer Y."/>
            <person name="Liu Z.J."/>
        </authorList>
    </citation>
    <scope>NUCLEOTIDE SEQUENCE [LARGE SCALE GENOMIC DNA]</scope>
    <source>
        <tissue evidence="1">The whole plant</tissue>
    </source>
</reference>
<evidence type="ECO:0000313" key="2">
    <source>
        <dbReference type="Proteomes" id="UP000233837"/>
    </source>
</evidence>